<dbReference type="Proteomes" id="UP000616151">
    <property type="component" value="Unassembled WGS sequence"/>
</dbReference>
<evidence type="ECO:0000313" key="2">
    <source>
        <dbReference type="Proteomes" id="UP000616151"/>
    </source>
</evidence>
<dbReference type="EMBL" id="JAENHL010000007">
    <property type="protein sequence ID" value="MBK1867544.1"/>
    <property type="molecule type" value="Genomic_DNA"/>
</dbReference>
<evidence type="ECO:0000313" key="1">
    <source>
        <dbReference type="EMBL" id="MBK1867544.1"/>
    </source>
</evidence>
<keyword evidence="2" id="KW-1185">Reference proteome</keyword>
<comment type="caution">
    <text evidence="1">The sequence shown here is derived from an EMBL/GenBank/DDBJ whole genome shotgun (WGS) entry which is preliminary data.</text>
</comment>
<reference evidence="1" key="1">
    <citation type="submission" date="2021-01" db="EMBL/GenBank/DDBJ databases">
        <authorList>
            <person name="Sun Q."/>
        </authorList>
    </citation>
    <scope>NUCLEOTIDE SEQUENCE</scope>
    <source>
        <strain evidence="1">YIM B02566</strain>
    </source>
</reference>
<organism evidence="1 2">
    <name type="scientific">Taklimakanibacter albus</name>
    <dbReference type="NCBI Taxonomy" id="2800327"/>
    <lineage>
        <taxon>Bacteria</taxon>
        <taxon>Pseudomonadati</taxon>
        <taxon>Pseudomonadota</taxon>
        <taxon>Alphaproteobacteria</taxon>
        <taxon>Hyphomicrobiales</taxon>
        <taxon>Aestuariivirgaceae</taxon>
        <taxon>Taklimakanibacter</taxon>
    </lineage>
</organism>
<name>A0ACC5R4F3_9HYPH</name>
<accession>A0ACC5R4F3</accession>
<protein>
    <submittedName>
        <fullName evidence="1">Ethanolamine utilization protein EutN</fullName>
    </submittedName>
</protein>
<proteinExistence type="predicted"/>
<sequence>MKTGIVVGKVWATKRLDQLPGGALLEIAIEEEDEMDERMVAFDPLGAGIGERVLITQGSVAKAWFKDGNNVVDALVIGILDEQAAPAKSGKKS</sequence>
<gene>
    <name evidence="1" type="ORF">JHL16_14395</name>
</gene>